<evidence type="ECO:0000313" key="1">
    <source>
        <dbReference type="EMBL" id="TQQ85760.1"/>
    </source>
</evidence>
<dbReference type="RefSeq" id="WP_142534985.1">
    <property type="nucleotide sequence ID" value="NZ_SGJB01000001.1"/>
</dbReference>
<comment type="caution">
    <text evidence="1">The sequence shown here is derived from an EMBL/GenBank/DDBJ whole genome shotgun (WGS) entry which is preliminary data.</text>
</comment>
<keyword evidence="2" id="KW-1185">Reference proteome</keyword>
<dbReference type="InterPro" id="IPR007487">
    <property type="entry name" value="ABC_transpt-TYRBP-like"/>
</dbReference>
<dbReference type="AlphaFoldDB" id="A0A544QYN5"/>
<accession>A0A544QYN5</accession>
<organism evidence="1 2">
    <name type="scientific">Peptacetobacter hominis</name>
    <dbReference type="NCBI Taxonomy" id="2743610"/>
    <lineage>
        <taxon>Bacteria</taxon>
        <taxon>Bacillati</taxon>
        <taxon>Bacillota</taxon>
        <taxon>Clostridia</taxon>
        <taxon>Peptostreptococcales</taxon>
        <taxon>Peptostreptococcaceae</taxon>
        <taxon>Peptacetobacter</taxon>
    </lineage>
</organism>
<evidence type="ECO:0000313" key="2">
    <source>
        <dbReference type="Proteomes" id="UP000317863"/>
    </source>
</evidence>
<dbReference type="PANTHER" id="PTHR35271">
    <property type="entry name" value="ABC TRANSPORTER, SUBSTRATE-BINDING LIPOPROTEIN-RELATED"/>
    <property type="match status" value="1"/>
</dbReference>
<proteinExistence type="predicted"/>
<dbReference type="PANTHER" id="PTHR35271:SF1">
    <property type="entry name" value="ABC TRANSPORTER, SUBSTRATE-BINDING LIPOPROTEIN"/>
    <property type="match status" value="1"/>
</dbReference>
<dbReference type="OrthoDB" id="9776955at2"/>
<dbReference type="SUPFAM" id="SSF53822">
    <property type="entry name" value="Periplasmic binding protein-like I"/>
    <property type="match status" value="1"/>
</dbReference>
<dbReference type="EMBL" id="SGJB01000001">
    <property type="protein sequence ID" value="TQQ85760.1"/>
    <property type="molecule type" value="Genomic_DNA"/>
</dbReference>
<dbReference type="Gene3D" id="3.40.50.2300">
    <property type="match status" value="2"/>
</dbReference>
<dbReference type="InterPro" id="IPR028082">
    <property type="entry name" value="Peripla_BP_I"/>
</dbReference>
<dbReference type="Pfam" id="PF04392">
    <property type="entry name" value="ABC_sub_bind"/>
    <property type="match status" value="1"/>
</dbReference>
<gene>
    <name evidence="1" type="ORF">EXD82_00670</name>
</gene>
<dbReference type="CDD" id="cd06325">
    <property type="entry name" value="PBP1_ABC_unchar_transporter"/>
    <property type="match status" value="1"/>
</dbReference>
<dbReference type="PROSITE" id="PS51257">
    <property type="entry name" value="PROKAR_LIPOPROTEIN"/>
    <property type="match status" value="1"/>
</dbReference>
<dbReference type="Proteomes" id="UP000317863">
    <property type="component" value="Unassembled WGS sequence"/>
</dbReference>
<name>A0A544QYN5_9FIRM</name>
<reference evidence="1 2" key="1">
    <citation type="submission" date="2019-02" db="EMBL/GenBank/DDBJ databases">
        <title>Peptostreptococcaceae bacterium ZHW00191 nov., a new bacterium isolated from the human gut.</title>
        <authorList>
            <person name="Zhou H.-W."/>
            <person name="Chen X.-J."/>
        </authorList>
    </citation>
    <scope>NUCLEOTIDE SEQUENCE [LARGE SCALE GENOMIC DNA]</scope>
    <source>
        <strain evidence="1 2">ZHW00191</strain>
    </source>
</reference>
<protein>
    <submittedName>
        <fullName evidence="1">ABC transporter substrate-binding protein</fullName>
    </submittedName>
</protein>
<sequence>MIKNSKLTSLLLAGILGASLLTGCSGGGDTASSDEVKKIGITQLVEHPSLDQTREGFIKALEDNGYKDGENIEIDYQNAQNDNPTSQTIASNFVNDKKDLIYAVSTPSAQAAYNATKDIPILFTAVTDPVEAGLVKSLDNKDGGNVSGTSDYLSIDKSLSLIDTLKLDVKTIGVMYSTSEVNSKVQVDALKEYAKTKGYTVVEKGISASSEVNQAISSLVGKVDALYVPTDNLVVSSMPIIAKTANENNLPILASDEGSVTSGALACAGVDYYQLGYKTGEMAVKILKGEATPADLAVETMDEPVITMNEDTMKTLSIEKPADVEVKTVTTETN</sequence>